<comment type="caution">
    <text evidence="12">The sequence shown here is derived from an EMBL/GenBank/DDBJ whole genome shotgun (WGS) entry which is preliminary data.</text>
</comment>
<dbReference type="AlphaFoldDB" id="A0A8H7CXX9"/>
<evidence type="ECO:0000256" key="9">
    <source>
        <dbReference type="ARBA" id="ARBA00032873"/>
    </source>
</evidence>
<evidence type="ECO:0000256" key="7">
    <source>
        <dbReference type="ARBA" id="ARBA00032424"/>
    </source>
</evidence>
<evidence type="ECO:0000256" key="3">
    <source>
        <dbReference type="ARBA" id="ARBA00022723"/>
    </source>
</evidence>
<dbReference type="Proteomes" id="UP000620124">
    <property type="component" value="Unassembled WGS sequence"/>
</dbReference>
<evidence type="ECO:0000313" key="13">
    <source>
        <dbReference type="Proteomes" id="UP000620124"/>
    </source>
</evidence>
<dbReference type="Pfam" id="PF00348">
    <property type="entry name" value="polyprenyl_synt"/>
    <property type="match status" value="1"/>
</dbReference>
<dbReference type="SUPFAM" id="SSF48576">
    <property type="entry name" value="Terpenoid synthases"/>
    <property type="match status" value="1"/>
</dbReference>
<name>A0A8H7CXX9_9AGAR</name>
<dbReference type="GO" id="GO:0004659">
    <property type="term" value="F:prenyltransferase activity"/>
    <property type="evidence" value="ECO:0007669"/>
    <property type="project" value="InterPro"/>
</dbReference>
<dbReference type="PROSITE" id="PS00723">
    <property type="entry name" value="POLYPRENYL_SYNTHASE_1"/>
    <property type="match status" value="1"/>
</dbReference>
<evidence type="ECO:0000256" key="2">
    <source>
        <dbReference type="ARBA" id="ARBA00006706"/>
    </source>
</evidence>
<keyword evidence="11" id="KW-0808">Transferase</keyword>
<dbReference type="GO" id="GO:0046872">
    <property type="term" value="F:metal ion binding"/>
    <property type="evidence" value="ECO:0007669"/>
    <property type="project" value="UniProtKB-KW"/>
</dbReference>
<evidence type="ECO:0000256" key="1">
    <source>
        <dbReference type="ARBA" id="ARBA00001946"/>
    </source>
</evidence>
<gene>
    <name evidence="12" type="ORF">MVEN_01167100</name>
</gene>
<dbReference type="InterPro" id="IPR033749">
    <property type="entry name" value="Polyprenyl_synt_CS"/>
</dbReference>
<sequence>MQTLKVPRVNASTLTFTANEMCLANILPTASTLSPAPGDEAALLKPFTYTTARPGKGVRKRLLTALNLWMKVPQADMECIAKVVSMLHDASLMLDDIEDGSQLRRGQPAAHTIYGVPHTVNAATYIHTLVYQKLSELKFTRGEYRDLVTIVTDELVCLHHGQSSDILWRDSFRCPSEAEYVVMVKNKTGGLFENGRETYDGLFNHRPGHSPVSRNYVLLADLIGIHFQIRDDYMNLQSLEYTSSKGFAEDLDEGKFSFPIIHAVHVDTSNRLILDTLKDRPVPPALKRQIINYLKYDTKSFDYTRSILEALEAKITHEVAILGGNTELSGIIKDLHVGTAI</sequence>
<comment type="similarity">
    <text evidence="2 11">Belongs to the FPP/GGPP synthase family.</text>
</comment>
<organism evidence="12 13">
    <name type="scientific">Mycena venus</name>
    <dbReference type="NCBI Taxonomy" id="2733690"/>
    <lineage>
        <taxon>Eukaryota</taxon>
        <taxon>Fungi</taxon>
        <taxon>Dikarya</taxon>
        <taxon>Basidiomycota</taxon>
        <taxon>Agaricomycotina</taxon>
        <taxon>Agaricomycetes</taxon>
        <taxon>Agaricomycetidae</taxon>
        <taxon>Agaricales</taxon>
        <taxon>Marasmiineae</taxon>
        <taxon>Mycenaceae</taxon>
        <taxon>Mycena</taxon>
    </lineage>
</organism>
<accession>A0A8H7CXX9</accession>
<proteinExistence type="inferred from homology"/>
<dbReference type="SFLD" id="SFLDS00005">
    <property type="entry name" value="Isoprenoid_Synthase_Type_I"/>
    <property type="match status" value="1"/>
</dbReference>
<reference evidence="12" key="1">
    <citation type="submission" date="2020-05" db="EMBL/GenBank/DDBJ databases">
        <title>Mycena genomes resolve the evolution of fungal bioluminescence.</title>
        <authorList>
            <person name="Tsai I.J."/>
        </authorList>
    </citation>
    <scope>NUCLEOTIDE SEQUENCE</scope>
    <source>
        <strain evidence="12">CCC161011</strain>
    </source>
</reference>
<evidence type="ECO:0000313" key="12">
    <source>
        <dbReference type="EMBL" id="KAF7352046.1"/>
    </source>
</evidence>
<evidence type="ECO:0000256" key="8">
    <source>
        <dbReference type="ARBA" id="ARBA00032448"/>
    </source>
</evidence>
<keyword evidence="4" id="KW-0460">Magnesium</keyword>
<keyword evidence="3" id="KW-0479">Metal-binding</keyword>
<keyword evidence="13" id="KW-1185">Reference proteome</keyword>
<dbReference type="GO" id="GO:0008299">
    <property type="term" value="P:isoprenoid biosynthetic process"/>
    <property type="evidence" value="ECO:0007669"/>
    <property type="project" value="InterPro"/>
</dbReference>
<protein>
    <recommendedName>
        <fullName evidence="9">(2E,6E)-farnesyl diphosphate synthase</fullName>
    </recommendedName>
    <alternativeName>
        <fullName evidence="8">Dimethylallyltranstransferase</fullName>
    </alternativeName>
    <alternativeName>
        <fullName evidence="7">Farnesyl diphosphate synthase</fullName>
    </alternativeName>
    <alternativeName>
        <fullName evidence="5">Farnesyltranstransferase</fullName>
    </alternativeName>
    <alternativeName>
        <fullName evidence="10">Geranylgeranyl diphosphate synthase</fullName>
    </alternativeName>
    <alternativeName>
        <fullName evidence="6">Geranyltranstransferase</fullName>
    </alternativeName>
</protein>
<dbReference type="PANTHER" id="PTHR12001:SF44">
    <property type="entry name" value="GERANYLGERANYL PYROPHOSPHATE SYNTHASE"/>
    <property type="match status" value="1"/>
</dbReference>
<dbReference type="InterPro" id="IPR000092">
    <property type="entry name" value="Polyprenyl_synt"/>
</dbReference>
<comment type="cofactor">
    <cofactor evidence="1">
        <name>Mg(2+)</name>
        <dbReference type="ChEBI" id="CHEBI:18420"/>
    </cofactor>
</comment>
<dbReference type="InterPro" id="IPR008949">
    <property type="entry name" value="Isoprenoid_synthase_dom_sf"/>
</dbReference>
<dbReference type="EMBL" id="JACAZI010000009">
    <property type="protein sequence ID" value="KAF7352046.1"/>
    <property type="molecule type" value="Genomic_DNA"/>
</dbReference>
<evidence type="ECO:0000256" key="6">
    <source>
        <dbReference type="ARBA" id="ARBA00032380"/>
    </source>
</evidence>
<evidence type="ECO:0000256" key="11">
    <source>
        <dbReference type="RuleBase" id="RU004466"/>
    </source>
</evidence>
<dbReference type="Gene3D" id="1.10.600.10">
    <property type="entry name" value="Farnesyl Diphosphate Synthase"/>
    <property type="match status" value="1"/>
</dbReference>
<dbReference type="PROSITE" id="PS00444">
    <property type="entry name" value="POLYPRENYL_SYNTHASE_2"/>
    <property type="match status" value="1"/>
</dbReference>
<evidence type="ECO:0000256" key="5">
    <source>
        <dbReference type="ARBA" id="ARBA00032052"/>
    </source>
</evidence>
<evidence type="ECO:0000256" key="10">
    <source>
        <dbReference type="ARBA" id="ARBA00033096"/>
    </source>
</evidence>
<evidence type="ECO:0000256" key="4">
    <source>
        <dbReference type="ARBA" id="ARBA00022842"/>
    </source>
</evidence>
<dbReference type="PANTHER" id="PTHR12001">
    <property type="entry name" value="GERANYLGERANYL PYROPHOSPHATE SYNTHASE"/>
    <property type="match status" value="1"/>
</dbReference>
<dbReference type="OrthoDB" id="6921389at2759"/>